<accession>A0A9P9A8E6</accession>
<reference evidence="4" key="1">
    <citation type="journal article" date="2021" name="Nat. Commun.">
        <title>Genetic determinants of endophytism in the Arabidopsis root mycobiome.</title>
        <authorList>
            <person name="Mesny F."/>
            <person name="Miyauchi S."/>
            <person name="Thiergart T."/>
            <person name="Pickel B."/>
            <person name="Atanasova L."/>
            <person name="Karlsson M."/>
            <person name="Huettel B."/>
            <person name="Barry K.W."/>
            <person name="Haridas S."/>
            <person name="Chen C."/>
            <person name="Bauer D."/>
            <person name="Andreopoulos W."/>
            <person name="Pangilinan J."/>
            <person name="LaButti K."/>
            <person name="Riley R."/>
            <person name="Lipzen A."/>
            <person name="Clum A."/>
            <person name="Drula E."/>
            <person name="Henrissat B."/>
            <person name="Kohler A."/>
            <person name="Grigoriev I.V."/>
            <person name="Martin F.M."/>
            <person name="Hacquard S."/>
        </authorList>
    </citation>
    <scope>NUCLEOTIDE SEQUENCE</scope>
    <source>
        <strain evidence="4">MPI-SDFR-AT-0117</strain>
    </source>
</reference>
<dbReference type="AlphaFoldDB" id="A0A9P9A8E6"/>
<name>A0A9P9A8E6_9PEZI</name>
<dbReference type="InterPro" id="IPR056884">
    <property type="entry name" value="NPHP3-like_N"/>
</dbReference>
<evidence type="ECO:0000256" key="2">
    <source>
        <dbReference type="SAM" id="Coils"/>
    </source>
</evidence>
<dbReference type="InterPro" id="IPR007111">
    <property type="entry name" value="NACHT_NTPase"/>
</dbReference>
<dbReference type="InterPro" id="IPR027417">
    <property type="entry name" value="P-loop_NTPase"/>
</dbReference>
<evidence type="ECO:0000256" key="1">
    <source>
        <dbReference type="ARBA" id="ARBA00022737"/>
    </source>
</evidence>
<dbReference type="SUPFAM" id="SSF52540">
    <property type="entry name" value="P-loop containing nucleoside triphosphate hydrolases"/>
    <property type="match status" value="1"/>
</dbReference>
<dbReference type="Pfam" id="PF24809">
    <property type="entry name" value="DUF7708"/>
    <property type="match status" value="1"/>
</dbReference>
<dbReference type="PROSITE" id="PS50837">
    <property type="entry name" value="NACHT"/>
    <property type="match status" value="1"/>
</dbReference>
<organism evidence="4 5">
    <name type="scientific">Plectosphaerella plurivora</name>
    <dbReference type="NCBI Taxonomy" id="936078"/>
    <lineage>
        <taxon>Eukaryota</taxon>
        <taxon>Fungi</taxon>
        <taxon>Dikarya</taxon>
        <taxon>Ascomycota</taxon>
        <taxon>Pezizomycotina</taxon>
        <taxon>Sordariomycetes</taxon>
        <taxon>Hypocreomycetidae</taxon>
        <taxon>Glomerellales</taxon>
        <taxon>Plectosphaerellaceae</taxon>
        <taxon>Plectosphaerella</taxon>
    </lineage>
</organism>
<feature type="domain" description="NACHT" evidence="3">
    <location>
        <begin position="311"/>
        <end position="456"/>
    </location>
</feature>
<dbReference type="Pfam" id="PF24883">
    <property type="entry name" value="NPHP3_N"/>
    <property type="match status" value="1"/>
</dbReference>
<feature type="coiled-coil region" evidence="2">
    <location>
        <begin position="213"/>
        <end position="240"/>
    </location>
</feature>
<dbReference type="PANTHER" id="PTHR10039">
    <property type="entry name" value="AMELOGENIN"/>
    <property type="match status" value="1"/>
</dbReference>
<evidence type="ECO:0000259" key="3">
    <source>
        <dbReference type="PROSITE" id="PS50837"/>
    </source>
</evidence>
<gene>
    <name evidence="4" type="ORF">F5X68DRAFT_174926</name>
</gene>
<proteinExistence type="predicted"/>
<keyword evidence="2" id="KW-0175">Coiled coil</keyword>
<dbReference type="Proteomes" id="UP000770015">
    <property type="component" value="Unassembled WGS sequence"/>
</dbReference>
<evidence type="ECO:0000313" key="5">
    <source>
        <dbReference type="Proteomes" id="UP000770015"/>
    </source>
</evidence>
<feature type="non-terminal residue" evidence="4">
    <location>
        <position position="1"/>
    </location>
</feature>
<dbReference type="InterPro" id="IPR056125">
    <property type="entry name" value="DUF7708"/>
</dbReference>
<dbReference type="Gene3D" id="3.40.50.300">
    <property type="entry name" value="P-loop containing nucleotide triphosphate hydrolases"/>
    <property type="match status" value="1"/>
</dbReference>
<sequence length="832" mass="94202">MSSTTGSTALVKGKGSASPVDSKLTLAIADFKKTLTADQQKELEKLKQVPDADSVLIFTAELDSRVQTTRKSVAGKLYPALASIRDFCAIVDTFVSSNPEIAALVWGSLRLTIFMFAASASQITALTDLFEFFKDASPRFAEYQALFPESTKLQEAVCDFHASIINCCSYLVKSIKLPWHAHLKQILWETFTQEISSHKNEIQQRSGLVRYALEIAKMQADRKEQQFQAEERKNSKLFRKAVGASVDFQRMQLEKTERLNRAQRQSLLESLSSHDHSLPSRQNRNKWQPGTLEWVFKLQTFNDWMSGSASPLLWCSGKIGSGKSILSAKVVDHLLRLKQRQSSDALVTFFFMRFDHVTSLDPETVLRSLIRQTLDEASLDDDLVTQLENLRIDGFSDQERLRAFLEQRVKRWNSFYIVIDGLDECSKSQRKSLLTALSKLSACHEGLRLLLAGRESVSGSKQAAFAQMSPISPYKEEDMSKFVHTSVQARLDDRDLVVGEEDLIDVIKTALIEGADSMFIWVVFQIEEICLQVRDEDIRTTIKDLPRDLREILLRILHRISSQDRANVIRDALAWAAVAKEPLTKEQLRDALSIEIGQESLHSQKNINDIDGIILRCENLLQVDAESGIIQFAHSSILRFLQEEEDLPTSLACYHIDMTDEEHRAGEICVTYLNLNDFKTTLARRKKPSEHVSPGLLAQVALTPVGTQLVPGARVMQKLGGLGKTQNPAKMAAVYPIESLATFGRADADASESLQERYPFLQCASRWWIPHSRDFDKNKSRTWQTWYQMLTQGHELADMPWNSRNFQPLDVEILRWCAKHDHVAIIQCIGAH</sequence>
<protein>
    <recommendedName>
        <fullName evidence="3">NACHT domain-containing protein</fullName>
    </recommendedName>
</protein>
<keyword evidence="1" id="KW-0677">Repeat</keyword>
<dbReference type="OrthoDB" id="7464126at2759"/>
<evidence type="ECO:0000313" key="4">
    <source>
        <dbReference type="EMBL" id="KAH6672691.1"/>
    </source>
</evidence>
<comment type="caution">
    <text evidence="4">The sequence shown here is derived from an EMBL/GenBank/DDBJ whole genome shotgun (WGS) entry which is preliminary data.</text>
</comment>
<keyword evidence="5" id="KW-1185">Reference proteome</keyword>
<dbReference type="PANTHER" id="PTHR10039:SF10">
    <property type="entry name" value="NACHT DOMAIN-CONTAINING PROTEIN"/>
    <property type="match status" value="1"/>
</dbReference>
<dbReference type="EMBL" id="JAGSXJ010000027">
    <property type="protein sequence ID" value="KAH6672691.1"/>
    <property type="molecule type" value="Genomic_DNA"/>
</dbReference>